<feature type="domain" description="CBS" evidence="3">
    <location>
        <begin position="72"/>
        <end position="127"/>
    </location>
</feature>
<protein>
    <recommendedName>
        <fullName evidence="3">CBS domain-containing protein</fullName>
    </recommendedName>
</protein>
<proteinExistence type="predicted"/>
<dbReference type="InterPro" id="IPR051257">
    <property type="entry name" value="Diverse_CBS-Domain"/>
</dbReference>
<name>A0A0M4FHH8_9BACI</name>
<evidence type="ECO:0000313" key="5">
    <source>
        <dbReference type="Proteomes" id="UP000067625"/>
    </source>
</evidence>
<dbReference type="Pfam" id="PF00571">
    <property type="entry name" value="CBS"/>
    <property type="match status" value="2"/>
</dbReference>
<dbReference type="InterPro" id="IPR000644">
    <property type="entry name" value="CBS_dom"/>
</dbReference>
<dbReference type="Proteomes" id="UP000067625">
    <property type="component" value="Chromosome"/>
</dbReference>
<dbReference type="PANTHER" id="PTHR43080">
    <property type="entry name" value="CBS DOMAIN-CONTAINING PROTEIN CBSX3, MITOCHONDRIAL"/>
    <property type="match status" value="1"/>
</dbReference>
<dbReference type="STRING" id="1441095.AM592_02155"/>
<keyword evidence="5" id="KW-1185">Reference proteome</keyword>
<dbReference type="Gene3D" id="3.10.580.10">
    <property type="entry name" value="CBS-domain"/>
    <property type="match status" value="1"/>
</dbReference>
<evidence type="ECO:0000259" key="3">
    <source>
        <dbReference type="PROSITE" id="PS51371"/>
    </source>
</evidence>
<dbReference type="SUPFAM" id="SSF54631">
    <property type="entry name" value="CBS-domain pair"/>
    <property type="match status" value="1"/>
</dbReference>
<gene>
    <name evidence="4" type="ORF">AM592_02155</name>
</gene>
<evidence type="ECO:0000313" key="4">
    <source>
        <dbReference type="EMBL" id="ALC80517.1"/>
    </source>
</evidence>
<dbReference type="OrthoDB" id="9802114at2"/>
<dbReference type="PANTHER" id="PTHR43080:SF2">
    <property type="entry name" value="CBS DOMAIN-CONTAINING PROTEIN"/>
    <property type="match status" value="1"/>
</dbReference>
<dbReference type="SMART" id="SM00116">
    <property type="entry name" value="CBS"/>
    <property type="match status" value="2"/>
</dbReference>
<dbReference type="PROSITE" id="PS51371">
    <property type="entry name" value="CBS"/>
    <property type="match status" value="2"/>
</dbReference>
<evidence type="ECO:0000256" key="1">
    <source>
        <dbReference type="ARBA" id="ARBA00023122"/>
    </source>
</evidence>
<evidence type="ECO:0000256" key="2">
    <source>
        <dbReference type="PROSITE-ProRule" id="PRU00703"/>
    </source>
</evidence>
<dbReference type="InterPro" id="IPR046342">
    <property type="entry name" value="CBS_dom_sf"/>
</dbReference>
<dbReference type="AlphaFoldDB" id="A0A0M4FHH8"/>
<sequence length="141" mass="15100">MTKVSESMSKNVISVSSNQTVKEAAELMDQHKIGAIPVVDDGVLKGMITDRDITTRSIAGDHQNNAPISEVMTSDIISGNPDMSLEEASELMSSKQIRRLPIVENNHLIGIVALGDLSVNQMSNNSAGEALSNISDHENAQ</sequence>
<keyword evidence="1 2" id="KW-0129">CBS domain</keyword>
<reference evidence="5" key="1">
    <citation type="submission" date="2015-08" db="EMBL/GenBank/DDBJ databases">
        <title>Genome sequencing project for genomic taxonomy and phylogenomics of Bacillus-like bacteria.</title>
        <authorList>
            <person name="Liu B."/>
            <person name="Wang J."/>
            <person name="Zhu Y."/>
            <person name="Liu G."/>
            <person name="Chen Q."/>
            <person name="Chen Z."/>
            <person name="Lan J."/>
            <person name="Che J."/>
            <person name="Ge C."/>
            <person name="Shi H."/>
            <person name="Pan Z."/>
            <person name="Liu X."/>
        </authorList>
    </citation>
    <scope>NUCLEOTIDE SEQUENCE [LARGE SCALE GENOMIC DNA]</scope>
    <source>
        <strain evidence="5">FJAT-4402</strain>
    </source>
</reference>
<reference evidence="4 5" key="2">
    <citation type="journal article" date="2016" name="Int. J. Syst. Evol. Microbiol.">
        <title>Bacillus gobiensis sp. nov., isolated from a soil sample.</title>
        <authorList>
            <person name="Liu B."/>
            <person name="Liu G.H."/>
            <person name="Cetin S."/>
            <person name="Schumann P."/>
            <person name="Pan Z.Z."/>
            <person name="Chen Q.Q."/>
        </authorList>
    </citation>
    <scope>NUCLEOTIDE SEQUENCE [LARGE SCALE GENOMIC DNA]</scope>
    <source>
        <strain evidence="4 5">FJAT-4402</strain>
    </source>
</reference>
<dbReference type="PATRIC" id="fig|1441095.3.peg.465"/>
<feature type="domain" description="CBS" evidence="3">
    <location>
        <begin position="8"/>
        <end position="64"/>
    </location>
</feature>
<organism evidence="4 5">
    <name type="scientific">Bacillus gobiensis</name>
    <dbReference type="NCBI Taxonomy" id="1441095"/>
    <lineage>
        <taxon>Bacteria</taxon>
        <taxon>Bacillati</taxon>
        <taxon>Bacillota</taxon>
        <taxon>Bacilli</taxon>
        <taxon>Bacillales</taxon>
        <taxon>Bacillaceae</taxon>
        <taxon>Bacillus</taxon>
    </lineage>
</organism>
<dbReference type="EMBL" id="CP012600">
    <property type="protein sequence ID" value="ALC80517.1"/>
    <property type="molecule type" value="Genomic_DNA"/>
</dbReference>
<dbReference type="CDD" id="cd04622">
    <property type="entry name" value="CBS_pair_HRP1_like"/>
    <property type="match status" value="1"/>
</dbReference>
<dbReference type="RefSeq" id="WP_053602253.1">
    <property type="nucleotide sequence ID" value="NZ_CP012600.1"/>
</dbReference>
<accession>A0A0M4FHH8</accession>